<comment type="cofactor">
    <cofactor evidence="1">
        <name>heme</name>
        <dbReference type="ChEBI" id="CHEBI:30413"/>
    </cofactor>
</comment>
<evidence type="ECO:0000256" key="18">
    <source>
        <dbReference type="RuleBase" id="RU000461"/>
    </source>
</evidence>
<dbReference type="RefSeq" id="WP_083125712.1">
    <property type="nucleotide sequence ID" value="NZ_MVIM01000005.1"/>
</dbReference>
<keyword evidence="20" id="KW-1185">Reference proteome</keyword>
<keyword evidence="9 18" id="KW-0503">Monooxygenase</keyword>
<keyword evidence="7 18" id="KW-0560">Oxidoreductase</keyword>
<dbReference type="InterPro" id="IPR017972">
    <property type="entry name" value="Cyt_P450_CS"/>
</dbReference>
<evidence type="ECO:0000256" key="10">
    <source>
        <dbReference type="ARBA" id="ARBA00023098"/>
    </source>
</evidence>
<evidence type="ECO:0000256" key="2">
    <source>
        <dbReference type="ARBA" id="ARBA00010617"/>
    </source>
</evidence>
<name>A0A1X0JSA2_9MYCO</name>
<reference evidence="19 20" key="1">
    <citation type="submission" date="2017-02" db="EMBL/GenBank/DDBJ databases">
        <title>The new phylogeny of genus Mycobacterium.</title>
        <authorList>
            <person name="Tortoli E."/>
            <person name="Trovato A."/>
            <person name="Cirillo D.M."/>
        </authorList>
    </citation>
    <scope>NUCLEOTIDE SEQUENCE [LARGE SCALE GENOMIC DNA]</scope>
    <source>
        <strain evidence="19 20">DSM 44338</strain>
    </source>
</reference>
<evidence type="ECO:0000256" key="12">
    <source>
        <dbReference type="ARBA" id="ARBA00023221"/>
    </source>
</evidence>
<evidence type="ECO:0000256" key="3">
    <source>
        <dbReference type="ARBA" id="ARBA00022548"/>
    </source>
</evidence>
<evidence type="ECO:0000313" key="19">
    <source>
        <dbReference type="EMBL" id="ORB65622.1"/>
    </source>
</evidence>
<dbReference type="AlphaFoldDB" id="A0A1X0JSA2"/>
<keyword evidence="6" id="KW-0442">Lipid degradation</keyword>
<accession>A0A1X0JSA2</accession>
<dbReference type="PANTHER" id="PTHR46696">
    <property type="entry name" value="P450, PUTATIVE (EUROFUNG)-RELATED"/>
    <property type="match status" value="1"/>
</dbReference>
<gene>
    <name evidence="19" type="ORF">BST47_11720</name>
</gene>
<keyword evidence="10" id="KW-0443">Lipid metabolism</keyword>
<dbReference type="GO" id="GO:0006707">
    <property type="term" value="P:cholesterol catabolic process"/>
    <property type="evidence" value="ECO:0007669"/>
    <property type="project" value="TreeGrafter"/>
</dbReference>
<dbReference type="OrthoDB" id="4517311at2"/>
<dbReference type="GO" id="GO:0008395">
    <property type="term" value="F:steroid hydroxylase activity"/>
    <property type="evidence" value="ECO:0007669"/>
    <property type="project" value="TreeGrafter"/>
</dbReference>
<keyword evidence="12" id="KW-0753">Steroid metabolism</keyword>
<dbReference type="Proteomes" id="UP000192411">
    <property type="component" value="Unassembled WGS sequence"/>
</dbReference>
<evidence type="ECO:0000256" key="16">
    <source>
        <dbReference type="ARBA" id="ARBA00082981"/>
    </source>
</evidence>
<proteinExistence type="inferred from homology"/>
<keyword evidence="4 18" id="KW-0349">Heme</keyword>
<evidence type="ECO:0000256" key="5">
    <source>
        <dbReference type="ARBA" id="ARBA00022723"/>
    </source>
</evidence>
<comment type="pathway">
    <text evidence="13">Steroid metabolism; cholesterol degradation.</text>
</comment>
<evidence type="ECO:0000256" key="8">
    <source>
        <dbReference type="ARBA" id="ARBA00023004"/>
    </source>
</evidence>
<sequence length="401" mass="45441">MTASKIVFDPFSEEFFNGPWEIYRRLREEAPVYYNEEYDFYALSRHEDVAAAYKDFETYSSAYGLDLSTVRSDEPMMAKMIIMMDPPEHRQMRSLVNKVFTPRAIEALRPMVTETIDRYLSRIDSDRFDVVRDFSALFPVQVITQMLGVPEEYRGQVGEWVDITLAREPGQIDMSEKGMQAVAELMGLYYNIIQQRRADPHDDMFSRLIAAEVEREDGEKQSLDDFEIAGFATLLGGAGAETVTKLVGNAAVTFARNPDQWQKLLDDRSKIGAAVEELLRYEAPNQYNVRRSMKPVELHGVTIPEAKPVFLLTGSANRDPDAFTDADTFDIDRDRTEAQNLGFGYGVHSCLGAALARMESAIALDRLLDTMPRYEVIFDECKRVAAQNVAGWSSVPVRVLS</sequence>
<keyword evidence="8 18" id="KW-0408">Iron</keyword>
<dbReference type="Gene3D" id="1.10.630.10">
    <property type="entry name" value="Cytochrome P450"/>
    <property type="match status" value="1"/>
</dbReference>
<dbReference type="PANTHER" id="PTHR46696:SF4">
    <property type="entry name" value="BIOTIN BIOSYNTHESIS CYTOCHROME P450"/>
    <property type="match status" value="1"/>
</dbReference>
<comment type="caution">
    <text evidence="19">The sequence shown here is derived from an EMBL/GenBank/DDBJ whole genome shotgun (WGS) entry which is preliminary data.</text>
</comment>
<dbReference type="GO" id="GO:0036199">
    <property type="term" value="F:cholest-4-en-3-one 26-monooxygenase activity"/>
    <property type="evidence" value="ECO:0007669"/>
    <property type="project" value="TreeGrafter"/>
</dbReference>
<dbReference type="EMBL" id="MVIM01000005">
    <property type="protein sequence ID" value="ORB65622.1"/>
    <property type="molecule type" value="Genomic_DNA"/>
</dbReference>
<protein>
    <recommendedName>
        <fullName evidence="14">Steroid C26-monooxygenase</fullName>
    </recommendedName>
    <alternativeName>
        <fullName evidence="15">Cholest-4-en-3-one C26-monooxygenase</fullName>
    </alternativeName>
    <alternativeName>
        <fullName evidence="17">Cholesterol C26-monooxygenase</fullName>
    </alternativeName>
    <alternativeName>
        <fullName evidence="16">Steroid C27-monooxygenase</fullName>
    </alternativeName>
</protein>
<evidence type="ECO:0000256" key="14">
    <source>
        <dbReference type="ARBA" id="ARBA00070775"/>
    </source>
</evidence>
<dbReference type="FunFam" id="1.10.630.10:FF:000018">
    <property type="entry name" value="Cytochrome P450 monooxygenase"/>
    <property type="match status" value="1"/>
</dbReference>
<organism evidence="19 20">
    <name type="scientific">Mycolicibacterium tusciae</name>
    <dbReference type="NCBI Taxonomy" id="75922"/>
    <lineage>
        <taxon>Bacteria</taxon>
        <taxon>Bacillati</taxon>
        <taxon>Actinomycetota</taxon>
        <taxon>Actinomycetes</taxon>
        <taxon>Mycobacteriales</taxon>
        <taxon>Mycobacteriaceae</taxon>
        <taxon>Mycolicibacterium</taxon>
    </lineage>
</organism>
<dbReference type="PROSITE" id="PS00086">
    <property type="entry name" value="CYTOCHROME_P450"/>
    <property type="match status" value="1"/>
</dbReference>
<dbReference type="eggNOG" id="COG2124">
    <property type="taxonomic scope" value="Bacteria"/>
</dbReference>
<dbReference type="InterPro" id="IPR001128">
    <property type="entry name" value="Cyt_P450"/>
</dbReference>
<dbReference type="SUPFAM" id="SSF48264">
    <property type="entry name" value="Cytochrome P450"/>
    <property type="match status" value="1"/>
</dbReference>
<dbReference type="InterPro" id="IPR002397">
    <property type="entry name" value="Cyt_P450_B"/>
</dbReference>
<keyword evidence="5 18" id="KW-0479">Metal-binding</keyword>
<evidence type="ECO:0000256" key="1">
    <source>
        <dbReference type="ARBA" id="ARBA00001971"/>
    </source>
</evidence>
<dbReference type="PRINTS" id="PR00359">
    <property type="entry name" value="BP450"/>
</dbReference>
<evidence type="ECO:0000256" key="6">
    <source>
        <dbReference type="ARBA" id="ARBA00022963"/>
    </source>
</evidence>
<evidence type="ECO:0000256" key="9">
    <source>
        <dbReference type="ARBA" id="ARBA00023033"/>
    </source>
</evidence>
<evidence type="ECO:0000256" key="11">
    <source>
        <dbReference type="ARBA" id="ARBA00023166"/>
    </source>
</evidence>
<dbReference type="InterPro" id="IPR036396">
    <property type="entry name" value="Cyt_P450_sf"/>
</dbReference>
<keyword evidence="3" id="KW-0153">Cholesterol metabolism</keyword>
<evidence type="ECO:0000256" key="7">
    <source>
        <dbReference type="ARBA" id="ARBA00023002"/>
    </source>
</evidence>
<evidence type="ECO:0000256" key="17">
    <source>
        <dbReference type="ARBA" id="ARBA00083909"/>
    </source>
</evidence>
<evidence type="ECO:0000256" key="4">
    <source>
        <dbReference type="ARBA" id="ARBA00022617"/>
    </source>
</evidence>
<evidence type="ECO:0000313" key="20">
    <source>
        <dbReference type="Proteomes" id="UP000192411"/>
    </source>
</evidence>
<dbReference type="GO" id="GO:0020037">
    <property type="term" value="F:heme binding"/>
    <property type="evidence" value="ECO:0007669"/>
    <property type="project" value="InterPro"/>
</dbReference>
<evidence type="ECO:0000256" key="15">
    <source>
        <dbReference type="ARBA" id="ARBA00079588"/>
    </source>
</evidence>
<dbReference type="Pfam" id="PF00067">
    <property type="entry name" value="p450"/>
    <property type="match status" value="1"/>
</dbReference>
<keyword evidence="11" id="KW-1207">Sterol metabolism</keyword>
<dbReference type="GO" id="GO:0005506">
    <property type="term" value="F:iron ion binding"/>
    <property type="evidence" value="ECO:0007669"/>
    <property type="project" value="InterPro"/>
</dbReference>
<comment type="similarity">
    <text evidence="2 18">Belongs to the cytochrome P450 family.</text>
</comment>
<dbReference type="STRING" id="75922.BST47_11720"/>
<evidence type="ECO:0000256" key="13">
    <source>
        <dbReference type="ARBA" id="ARBA00049645"/>
    </source>
</evidence>